<protein>
    <submittedName>
        <fullName evidence="1">Uncharacterized protein</fullName>
    </submittedName>
</protein>
<dbReference type="AlphaFoldDB" id="A0A940YCD9"/>
<organism evidence="1 2">
    <name type="scientific">Ideonella alba</name>
    <dbReference type="NCBI Taxonomy" id="2824118"/>
    <lineage>
        <taxon>Bacteria</taxon>
        <taxon>Pseudomonadati</taxon>
        <taxon>Pseudomonadota</taxon>
        <taxon>Betaproteobacteria</taxon>
        <taxon>Burkholderiales</taxon>
        <taxon>Sphaerotilaceae</taxon>
        <taxon>Ideonella</taxon>
    </lineage>
</organism>
<sequence length="139" mass="14649">MTRSALHPLVDALLRECDWQAEPDGPGRWHVGFAAGEAPVAGLLLCEDEPGLRWSLRFLLARRLTPSQCPAASLALHRVQAGFSPWVALDLDEAHGLVQVRCGWVAGDDGPAAARLRRALAEGMAAVEAAAAALAPLAA</sequence>
<name>A0A940YCD9_9BURK</name>
<proteinExistence type="predicted"/>
<dbReference type="Proteomes" id="UP000676246">
    <property type="component" value="Unassembled WGS sequence"/>
</dbReference>
<dbReference type="EMBL" id="JAGQDD010000003">
    <property type="protein sequence ID" value="MBQ0930072.1"/>
    <property type="molecule type" value="Genomic_DNA"/>
</dbReference>
<evidence type="ECO:0000313" key="2">
    <source>
        <dbReference type="Proteomes" id="UP000676246"/>
    </source>
</evidence>
<gene>
    <name evidence="1" type="ORF">KAK03_06185</name>
</gene>
<dbReference type="RefSeq" id="WP_210852459.1">
    <property type="nucleotide sequence ID" value="NZ_JAGQDD010000003.1"/>
</dbReference>
<reference evidence="1 2" key="1">
    <citation type="submission" date="2021-04" db="EMBL/GenBank/DDBJ databases">
        <title>The genome sequence of Ideonella sp. 3Y2.</title>
        <authorList>
            <person name="Liu Y."/>
        </authorList>
    </citation>
    <scope>NUCLEOTIDE SEQUENCE [LARGE SCALE GENOMIC DNA]</scope>
    <source>
        <strain evidence="1 2">3Y2</strain>
    </source>
</reference>
<comment type="caution">
    <text evidence="1">The sequence shown here is derived from an EMBL/GenBank/DDBJ whole genome shotgun (WGS) entry which is preliminary data.</text>
</comment>
<evidence type="ECO:0000313" key="1">
    <source>
        <dbReference type="EMBL" id="MBQ0930072.1"/>
    </source>
</evidence>
<accession>A0A940YCD9</accession>
<keyword evidence="2" id="KW-1185">Reference proteome</keyword>